<reference evidence="2" key="3">
    <citation type="submission" date="2022-12" db="EMBL/GenBank/DDBJ databases">
        <authorList>
            <person name="Sun Q."/>
            <person name="Kim S."/>
        </authorList>
    </citation>
    <scope>NUCLEOTIDE SEQUENCE</scope>
    <source>
        <strain evidence="2">KCTC 12344</strain>
    </source>
</reference>
<dbReference type="EMBL" id="CP038026">
    <property type="protein sequence ID" value="QBQ35426.1"/>
    <property type="molecule type" value="Genomic_DNA"/>
</dbReference>
<evidence type="ECO:0000256" key="1">
    <source>
        <dbReference type="SAM" id="MobiDB-lite"/>
    </source>
</evidence>
<feature type="compositionally biased region" description="Basic and acidic residues" evidence="1">
    <location>
        <begin position="11"/>
        <end position="20"/>
    </location>
</feature>
<dbReference type="RefSeq" id="WP_134383665.1">
    <property type="nucleotide sequence ID" value="NZ_BMWW01000007.1"/>
</dbReference>
<proteinExistence type="predicted"/>
<name>A0A4P7BA36_9BURK</name>
<organism evidence="2 5">
    <name type="scientific">Pseudoduganella plicata</name>
    <dbReference type="NCBI Taxonomy" id="321984"/>
    <lineage>
        <taxon>Bacteria</taxon>
        <taxon>Pseudomonadati</taxon>
        <taxon>Pseudomonadota</taxon>
        <taxon>Betaproteobacteria</taxon>
        <taxon>Burkholderiales</taxon>
        <taxon>Oxalobacteraceae</taxon>
        <taxon>Telluria group</taxon>
        <taxon>Pseudoduganella</taxon>
    </lineage>
</organism>
<dbReference type="AlphaFoldDB" id="A0A4P7BA36"/>
<reference evidence="3 4" key="2">
    <citation type="submission" date="2019-03" db="EMBL/GenBank/DDBJ databases">
        <title>Draft Genome Sequences of Six Type Strains of the Genus Massilia.</title>
        <authorList>
            <person name="Miess H."/>
            <person name="Frediansyhah A."/>
            <person name="Gross H."/>
        </authorList>
    </citation>
    <scope>NUCLEOTIDE SEQUENCE [LARGE SCALE GENOMIC DNA]</scope>
    <source>
        <strain evidence="3 4">DSM 17505</strain>
    </source>
</reference>
<feature type="region of interest" description="Disordered" evidence="1">
    <location>
        <begin position="1"/>
        <end position="20"/>
    </location>
</feature>
<gene>
    <name evidence="3" type="ORF">E1742_04035</name>
    <name evidence="2" type="ORF">GCM10007388_39210</name>
</gene>
<protein>
    <recommendedName>
        <fullName evidence="6">Type III secretion protein</fullName>
    </recommendedName>
</protein>
<dbReference type="EMBL" id="BMWW01000007">
    <property type="protein sequence ID" value="GGZ01642.1"/>
    <property type="molecule type" value="Genomic_DNA"/>
</dbReference>
<reference evidence="2" key="1">
    <citation type="journal article" date="2014" name="Int. J. Syst. Evol. Microbiol.">
        <title>Complete genome sequence of Corynebacterium casei LMG S-19264T (=DSM 44701T), isolated from a smear-ripened cheese.</title>
        <authorList>
            <consortium name="US DOE Joint Genome Institute (JGI-PGF)"/>
            <person name="Walter F."/>
            <person name="Albersmeier A."/>
            <person name="Kalinowski J."/>
            <person name="Ruckert C."/>
        </authorList>
    </citation>
    <scope>NUCLEOTIDE SEQUENCE</scope>
    <source>
        <strain evidence="2">KCTC 12344</strain>
    </source>
</reference>
<dbReference type="Proteomes" id="UP000294359">
    <property type="component" value="Chromosome"/>
</dbReference>
<evidence type="ECO:0000313" key="5">
    <source>
        <dbReference type="Proteomes" id="UP000619512"/>
    </source>
</evidence>
<accession>A0A4P7BA36</accession>
<evidence type="ECO:0000313" key="4">
    <source>
        <dbReference type="Proteomes" id="UP000294359"/>
    </source>
</evidence>
<evidence type="ECO:0000313" key="3">
    <source>
        <dbReference type="EMBL" id="QBQ35426.1"/>
    </source>
</evidence>
<dbReference type="Proteomes" id="UP000619512">
    <property type="component" value="Unassembled WGS sequence"/>
</dbReference>
<evidence type="ECO:0000313" key="2">
    <source>
        <dbReference type="EMBL" id="GGZ01642.1"/>
    </source>
</evidence>
<sequence length="161" mass="18775">MSASLGKRGKREVVDVPEPRRPDQSLARLLHVRKQRLGRLERERNEARQRWRENRVALRARKEARRQAVGAAQDFWQAAREGFLQMTTTSGDLRKAKATYERMKEDAARLYLDWQEELARCDAAQRTFFDALACVLAANRQQEKLGILNDELRQLAARNEE</sequence>
<keyword evidence="4" id="KW-1185">Reference proteome</keyword>
<dbReference type="OrthoDB" id="8719938at2"/>
<evidence type="ECO:0008006" key="6">
    <source>
        <dbReference type="Google" id="ProtNLM"/>
    </source>
</evidence>